<keyword evidence="2" id="KW-0812">Transmembrane</keyword>
<keyword evidence="4" id="KW-1185">Reference proteome</keyword>
<feature type="transmembrane region" description="Helical" evidence="2">
    <location>
        <begin position="79"/>
        <end position="101"/>
    </location>
</feature>
<keyword evidence="2" id="KW-0472">Membrane</keyword>
<evidence type="ECO:0000256" key="1">
    <source>
        <dbReference type="SAM" id="MobiDB-lite"/>
    </source>
</evidence>
<feature type="transmembrane region" description="Helical" evidence="2">
    <location>
        <begin position="138"/>
        <end position="157"/>
    </location>
</feature>
<feature type="compositionally biased region" description="Low complexity" evidence="1">
    <location>
        <begin position="185"/>
        <end position="207"/>
    </location>
</feature>
<feature type="transmembrane region" description="Helical" evidence="2">
    <location>
        <begin position="48"/>
        <end position="70"/>
    </location>
</feature>
<name>A0A4Q7ZRX7_9ACTN</name>
<dbReference type="AlphaFoldDB" id="A0A4Q7ZRX7"/>
<organism evidence="3 4">
    <name type="scientific">Krasilnikovia cinnamomea</name>
    <dbReference type="NCBI Taxonomy" id="349313"/>
    <lineage>
        <taxon>Bacteria</taxon>
        <taxon>Bacillati</taxon>
        <taxon>Actinomycetota</taxon>
        <taxon>Actinomycetes</taxon>
        <taxon>Micromonosporales</taxon>
        <taxon>Micromonosporaceae</taxon>
        <taxon>Krasilnikovia</taxon>
    </lineage>
</organism>
<protein>
    <submittedName>
        <fullName evidence="3">Uncharacterized protein</fullName>
    </submittedName>
</protein>
<evidence type="ECO:0000313" key="4">
    <source>
        <dbReference type="Proteomes" id="UP000292564"/>
    </source>
</evidence>
<dbReference type="EMBL" id="SHKY01000001">
    <property type="protein sequence ID" value="RZU53199.1"/>
    <property type="molecule type" value="Genomic_DNA"/>
</dbReference>
<feature type="transmembrane region" description="Helical" evidence="2">
    <location>
        <begin position="107"/>
        <end position="126"/>
    </location>
</feature>
<reference evidence="3 4" key="1">
    <citation type="submission" date="2019-02" db="EMBL/GenBank/DDBJ databases">
        <title>Sequencing the genomes of 1000 actinobacteria strains.</title>
        <authorList>
            <person name="Klenk H.-P."/>
        </authorList>
    </citation>
    <scope>NUCLEOTIDE SEQUENCE [LARGE SCALE GENOMIC DNA]</scope>
    <source>
        <strain evidence="3 4">DSM 45162</strain>
    </source>
</reference>
<gene>
    <name evidence="3" type="ORF">EV385_5093</name>
</gene>
<sequence>MPNARHGDAGAGATKPVVGDFVGYASTYVGAALISGAVVHYPLDPPRFMVIAVAGAVLFACATAFTEFVINRQRATARAVLTMVPASLALSFGIGSLSGGIQHFKDVPVRAAVLIPVGLALAFIAYVMRYHAQRWRTVVRPAGLALLATAALAFVALHQVAAGMPAVPSGDHHGQVPHSDGVAEAPPASSAPQPSVRQSRPSVSQSPTRAGHHDDGHSHG</sequence>
<accession>A0A4Q7ZRX7</accession>
<comment type="caution">
    <text evidence="3">The sequence shown here is derived from an EMBL/GenBank/DDBJ whole genome shotgun (WGS) entry which is preliminary data.</text>
</comment>
<feature type="compositionally biased region" description="Basic and acidic residues" evidence="1">
    <location>
        <begin position="211"/>
        <end position="220"/>
    </location>
</feature>
<proteinExistence type="predicted"/>
<evidence type="ECO:0000313" key="3">
    <source>
        <dbReference type="EMBL" id="RZU53199.1"/>
    </source>
</evidence>
<dbReference type="Proteomes" id="UP000292564">
    <property type="component" value="Unassembled WGS sequence"/>
</dbReference>
<evidence type="ECO:0000256" key="2">
    <source>
        <dbReference type="SAM" id="Phobius"/>
    </source>
</evidence>
<feature type="transmembrane region" description="Helical" evidence="2">
    <location>
        <begin position="21"/>
        <end position="42"/>
    </location>
</feature>
<feature type="region of interest" description="Disordered" evidence="1">
    <location>
        <begin position="168"/>
        <end position="220"/>
    </location>
</feature>
<keyword evidence="2" id="KW-1133">Transmembrane helix</keyword>